<dbReference type="HOGENOM" id="CLU_3348509_0_0_10"/>
<proteinExistence type="predicted"/>
<dbReference type="KEGG" id="sgn:SGRA_3311"/>
<dbReference type="AlphaFoldDB" id="H6L031"/>
<sequence length="37" mass="4277">MNFLLGQLFFKGIAFAMAEKNRAAYWEIATNYKSECV</sequence>
<protein>
    <submittedName>
        <fullName evidence="1">Uncharacterized protein</fullName>
    </submittedName>
</protein>
<organism evidence="1 2">
    <name type="scientific">Saprospira grandis (strain Lewin)</name>
    <dbReference type="NCBI Taxonomy" id="984262"/>
    <lineage>
        <taxon>Bacteria</taxon>
        <taxon>Pseudomonadati</taxon>
        <taxon>Bacteroidota</taxon>
        <taxon>Saprospiria</taxon>
        <taxon>Saprospirales</taxon>
        <taxon>Saprospiraceae</taxon>
        <taxon>Saprospira</taxon>
    </lineage>
</organism>
<gene>
    <name evidence="1" type="ordered locus">SGRA_3311</name>
</gene>
<accession>H6L031</accession>
<keyword evidence="2" id="KW-1185">Reference proteome</keyword>
<evidence type="ECO:0000313" key="1">
    <source>
        <dbReference type="EMBL" id="AFC26038.1"/>
    </source>
</evidence>
<dbReference type="Proteomes" id="UP000007519">
    <property type="component" value="Chromosome"/>
</dbReference>
<evidence type="ECO:0000313" key="2">
    <source>
        <dbReference type="Proteomes" id="UP000007519"/>
    </source>
</evidence>
<dbReference type="EMBL" id="CP002831">
    <property type="protein sequence ID" value="AFC26038.1"/>
    <property type="molecule type" value="Genomic_DNA"/>
</dbReference>
<reference evidence="1 2" key="1">
    <citation type="journal article" date="2012" name="Stand. Genomic Sci.">
        <title>Complete genome sequencing and analysis of Saprospira grandis str. Lewin, a predatory marine bacterium.</title>
        <authorList>
            <person name="Saw J.H."/>
            <person name="Yuryev A."/>
            <person name="Kanbe M."/>
            <person name="Hou S."/>
            <person name="Young A.G."/>
            <person name="Aizawa S."/>
            <person name="Alam M."/>
        </authorList>
    </citation>
    <scope>NUCLEOTIDE SEQUENCE [LARGE SCALE GENOMIC DNA]</scope>
    <source>
        <strain evidence="1 2">Lewin</strain>
    </source>
</reference>
<name>H6L031_SAPGL</name>